<feature type="region of interest" description="Disordered" evidence="1">
    <location>
        <begin position="47"/>
        <end position="71"/>
    </location>
</feature>
<name>A0AAV7MCT2_PLEWA</name>
<gene>
    <name evidence="2" type="ORF">NDU88_004015</name>
</gene>
<evidence type="ECO:0000313" key="3">
    <source>
        <dbReference type="Proteomes" id="UP001066276"/>
    </source>
</evidence>
<proteinExistence type="predicted"/>
<sequence length="146" mass="16729">MQQQSSLPNTGSQFAFELMLQAKKRVRHGSHVARFCHFSNMKARIKPPFSSKEGRHLKIKTPSTPVQGDETQRFGNSLLIHDPSVFRSGVTFPNQTSFSKLYCRMPSEMSISREPSVSAYKTRMRTLHVIEKPSWSNDRDRGTRES</sequence>
<keyword evidence="3" id="KW-1185">Reference proteome</keyword>
<accession>A0AAV7MCT2</accession>
<dbReference type="EMBL" id="JANPWB010000014">
    <property type="protein sequence ID" value="KAJ1098908.1"/>
    <property type="molecule type" value="Genomic_DNA"/>
</dbReference>
<protein>
    <submittedName>
        <fullName evidence="2">Uncharacterized protein</fullName>
    </submittedName>
</protein>
<reference evidence="2" key="1">
    <citation type="journal article" date="2022" name="bioRxiv">
        <title>Sequencing and chromosome-scale assembly of the giantPleurodeles waltlgenome.</title>
        <authorList>
            <person name="Brown T."/>
            <person name="Elewa A."/>
            <person name="Iarovenko S."/>
            <person name="Subramanian E."/>
            <person name="Araus A.J."/>
            <person name="Petzold A."/>
            <person name="Susuki M."/>
            <person name="Suzuki K.-i.T."/>
            <person name="Hayashi T."/>
            <person name="Toyoda A."/>
            <person name="Oliveira C."/>
            <person name="Osipova E."/>
            <person name="Leigh N.D."/>
            <person name="Simon A."/>
            <person name="Yun M.H."/>
        </authorList>
    </citation>
    <scope>NUCLEOTIDE SEQUENCE</scope>
    <source>
        <strain evidence="2">20211129_DDA</strain>
        <tissue evidence="2">Liver</tissue>
    </source>
</reference>
<dbReference type="AlphaFoldDB" id="A0AAV7MCT2"/>
<evidence type="ECO:0000256" key="1">
    <source>
        <dbReference type="SAM" id="MobiDB-lite"/>
    </source>
</evidence>
<organism evidence="2 3">
    <name type="scientific">Pleurodeles waltl</name>
    <name type="common">Iberian ribbed newt</name>
    <dbReference type="NCBI Taxonomy" id="8319"/>
    <lineage>
        <taxon>Eukaryota</taxon>
        <taxon>Metazoa</taxon>
        <taxon>Chordata</taxon>
        <taxon>Craniata</taxon>
        <taxon>Vertebrata</taxon>
        <taxon>Euteleostomi</taxon>
        <taxon>Amphibia</taxon>
        <taxon>Batrachia</taxon>
        <taxon>Caudata</taxon>
        <taxon>Salamandroidea</taxon>
        <taxon>Salamandridae</taxon>
        <taxon>Pleurodelinae</taxon>
        <taxon>Pleurodeles</taxon>
    </lineage>
</organism>
<dbReference type="Proteomes" id="UP001066276">
    <property type="component" value="Chromosome 10"/>
</dbReference>
<evidence type="ECO:0000313" key="2">
    <source>
        <dbReference type="EMBL" id="KAJ1098908.1"/>
    </source>
</evidence>
<comment type="caution">
    <text evidence="2">The sequence shown here is derived from an EMBL/GenBank/DDBJ whole genome shotgun (WGS) entry which is preliminary data.</text>
</comment>